<dbReference type="GO" id="GO:0140078">
    <property type="term" value="F:class I DNA-(apurinic or apyrimidinic site) endonuclease activity"/>
    <property type="evidence" value="ECO:0007669"/>
    <property type="project" value="UniProtKB-EC"/>
</dbReference>
<dbReference type="Gene3D" id="1.10.8.50">
    <property type="match status" value="1"/>
</dbReference>
<dbReference type="InterPro" id="IPR035937">
    <property type="entry name" value="FPG_N"/>
</dbReference>
<feature type="compositionally biased region" description="Basic residues" evidence="10">
    <location>
        <begin position="387"/>
        <end position="408"/>
    </location>
</feature>
<evidence type="ECO:0000259" key="11">
    <source>
        <dbReference type="PROSITE" id="PS51068"/>
    </source>
</evidence>
<dbReference type="Gene3D" id="3.20.190.10">
    <property type="entry name" value="MutM-like, N-terminal"/>
    <property type="match status" value="1"/>
</dbReference>
<dbReference type="EMBL" id="JAZGQO010000008">
    <property type="protein sequence ID" value="KAK6179630.1"/>
    <property type="molecule type" value="Genomic_DNA"/>
</dbReference>
<feature type="compositionally biased region" description="Basic residues" evidence="10">
    <location>
        <begin position="488"/>
        <end position="498"/>
    </location>
</feature>
<dbReference type="PANTHER" id="PTHR22993">
    <property type="entry name" value="FORMAMIDOPYRIMIDINE-DNA GLYCOSYLASE"/>
    <property type="match status" value="1"/>
</dbReference>
<dbReference type="InterPro" id="IPR015886">
    <property type="entry name" value="H2TH_FPG"/>
</dbReference>
<dbReference type="EC" id="4.2.99.18" evidence="2"/>
<evidence type="ECO:0000256" key="5">
    <source>
        <dbReference type="ARBA" id="ARBA00023125"/>
    </source>
</evidence>
<accession>A0AAN8JQG7</accession>
<keyword evidence="3" id="KW-0227">DNA damage</keyword>
<dbReference type="AlphaFoldDB" id="A0AAN8JQG7"/>
<keyword evidence="4" id="KW-0378">Hydrolase</keyword>
<name>A0AAN8JQG7_PATCE</name>
<dbReference type="SUPFAM" id="SSF81624">
    <property type="entry name" value="N-terminal domain of MutM-like DNA repair proteins"/>
    <property type="match status" value="1"/>
</dbReference>
<dbReference type="Pfam" id="PF09292">
    <property type="entry name" value="Neil1-DNA_bind"/>
    <property type="match status" value="1"/>
</dbReference>
<feature type="domain" description="Formamidopyrimidine-DNA glycosylase catalytic" evidence="11">
    <location>
        <begin position="2"/>
        <end position="135"/>
    </location>
</feature>
<dbReference type="SUPFAM" id="SSF57716">
    <property type="entry name" value="Glucocorticoid receptor-like (DNA-binding domain)"/>
    <property type="match status" value="1"/>
</dbReference>
<feature type="compositionally biased region" description="Polar residues" evidence="10">
    <location>
        <begin position="417"/>
        <end position="428"/>
    </location>
</feature>
<keyword evidence="9" id="KW-0326">Glycosidase</keyword>
<evidence type="ECO:0000256" key="4">
    <source>
        <dbReference type="ARBA" id="ARBA00022801"/>
    </source>
</evidence>
<dbReference type="SUPFAM" id="SSF46946">
    <property type="entry name" value="S13-like H2TH domain"/>
    <property type="match status" value="1"/>
</dbReference>
<reference evidence="12 13" key="1">
    <citation type="submission" date="2024-01" db="EMBL/GenBank/DDBJ databases">
        <title>The genome of the rayed Mediterranean limpet Patella caerulea (Linnaeus, 1758).</title>
        <authorList>
            <person name="Anh-Thu Weber A."/>
            <person name="Halstead-Nussloch G."/>
        </authorList>
    </citation>
    <scope>NUCLEOTIDE SEQUENCE [LARGE SCALE GENOMIC DNA]</scope>
    <source>
        <strain evidence="12">AATW-2023a</strain>
        <tissue evidence="12">Whole specimen</tissue>
    </source>
</reference>
<dbReference type="SMART" id="SM00898">
    <property type="entry name" value="Fapy_DNA_glyco"/>
    <property type="match status" value="1"/>
</dbReference>
<keyword evidence="7" id="KW-0456">Lyase</keyword>
<evidence type="ECO:0000256" key="2">
    <source>
        <dbReference type="ARBA" id="ARBA00012720"/>
    </source>
</evidence>
<evidence type="ECO:0000256" key="6">
    <source>
        <dbReference type="ARBA" id="ARBA00023204"/>
    </source>
</evidence>
<dbReference type="PANTHER" id="PTHR22993:SF27">
    <property type="entry name" value="ENDONUCLEASE 8-LIKE 1"/>
    <property type="match status" value="1"/>
</dbReference>
<organism evidence="12 13">
    <name type="scientific">Patella caerulea</name>
    <name type="common">Rayed Mediterranean limpet</name>
    <dbReference type="NCBI Taxonomy" id="87958"/>
    <lineage>
        <taxon>Eukaryota</taxon>
        <taxon>Metazoa</taxon>
        <taxon>Spiralia</taxon>
        <taxon>Lophotrochozoa</taxon>
        <taxon>Mollusca</taxon>
        <taxon>Gastropoda</taxon>
        <taxon>Patellogastropoda</taxon>
        <taxon>Patelloidea</taxon>
        <taxon>Patellidae</taxon>
        <taxon>Patella</taxon>
    </lineage>
</organism>
<evidence type="ECO:0000256" key="10">
    <source>
        <dbReference type="SAM" id="MobiDB-lite"/>
    </source>
</evidence>
<dbReference type="Proteomes" id="UP001347796">
    <property type="component" value="Unassembled WGS sequence"/>
</dbReference>
<evidence type="ECO:0000256" key="9">
    <source>
        <dbReference type="ARBA" id="ARBA00023295"/>
    </source>
</evidence>
<feature type="region of interest" description="Disordered" evidence="10">
    <location>
        <begin position="289"/>
        <end position="432"/>
    </location>
</feature>
<dbReference type="GO" id="GO:0003684">
    <property type="term" value="F:damaged DNA binding"/>
    <property type="evidence" value="ECO:0007669"/>
    <property type="project" value="InterPro"/>
</dbReference>
<evidence type="ECO:0000256" key="8">
    <source>
        <dbReference type="ARBA" id="ARBA00023268"/>
    </source>
</evidence>
<dbReference type="InterPro" id="IPR010979">
    <property type="entry name" value="Ribosomal_uS13-like_H2TH"/>
</dbReference>
<dbReference type="Pfam" id="PF01149">
    <property type="entry name" value="Fapy_DNA_glyco"/>
    <property type="match status" value="1"/>
</dbReference>
<evidence type="ECO:0000313" key="12">
    <source>
        <dbReference type="EMBL" id="KAK6179630.1"/>
    </source>
</evidence>
<keyword evidence="13" id="KW-1185">Reference proteome</keyword>
<dbReference type="GO" id="GO:0019104">
    <property type="term" value="F:DNA N-glycosylase activity"/>
    <property type="evidence" value="ECO:0007669"/>
    <property type="project" value="InterPro"/>
</dbReference>
<keyword evidence="5" id="KW-0238">DNA-binding</keyword>
<dbReference type="GO" id="GO:0005634">
    <property type="term" value="C:nucleus"/>
    <property type="evidence" value="ECO:0007669"/>
    <property type="project" value="TreeGrafter"/>
</dbReference>
<dbReference type="InterPro" id="IPR015371">
    <property type="entry name" value="Endonuclease-VIII_DNA-bd"/>
</dbReference>
<dbReference type="SMART" id="SM01232">
    <property type="entry name" value="H2TH"/>
    <property type="match status" value="1"/>
</dbReference>
<feature type="compositionally biased region" description="Basic residues" evidence="10">
    <location>
        <begin position="331"/>
        <end position="341"/>
    </location>
</feature>
<comment type="similarity">
    <text evidence="1">Belongs to the FPG family.</text>
</comment>
<keyword evidence="8" id="KW-0511">Multifunctional enzyme</keyword>
<evidence type="ECO:0000313" key="13">
    <source>
        <dbReference type="Proteomes" id="UP001347796"/>
    </source>
</evidence>
<gene>
    <name evidence="12" type="ORF">SNE40_011944</name>
</gene>
<comment type="caution">
    <text evidence="12">The sequence shown here is derived from an EMBL/GenBank/DDBJ whole genome shotgun (WGS) entry which is preliminary data.</text>
</comment>
<dbReference type="InterPro" id="IPR012319">
    <property type="entry name" value="FPG_cat"/>
</dbReference>
<dbReference type="GO" id="GO:0008270">
    <property type="term" value="F:zinc ion binding"/>
    <property type="evidence" value="ECO:0007669"/>
    <property type="project" value="InterPro"/>
</dbReference>
<proteinExistence type="inferred from homology"/>
<keyword evidence="6" id="KW-0234">DNA repair</keyword>
<feature type="region of interest" description="Disordered" evidence="10">
    <location>
        <begin position="468"/>
        <end position="498"/>
    </location>
</feature>
<sequence length="498" mass="56893">MPEGPELHLSSRFINTVCRGRIFTGKVAKSEVSTKNPDIDWDEKTYTISSSSRGKELQITLTSTGNNVKKDKKKIAKIKVPENAGKSQKIFFNFGMSGRFNFCESTEMVKHSHLNFYTGSKPPMVLSFVHYRRFGRWRVDDDWAPDRGPCVILEYPQFRENVLKRLSDTAFNKPICEVLLNQKYFNGVGNYLRAEVLYRAGVRPFDQARAVLEELVDTNCSGDTKVKKENGDVLDLCNRLALEVVQLGSTVYNPSPDGDHSKFTAWLQCYYNPGMKNMVDHNKRTIWYTGDAGPMVPKDIKTKGMKKRAAQNKKEMTTTEDESQEEEVPKKKPRKTSKKKLTTFNQDGEEIQEHSINSPKKKAKRVTRNSLKDSHQPHVASDNPTVKRAKGKKIKQKSPEKKRKRVTRKSLQDSKEPQTPSCSDTPVLTGTKKDVKEIINDYTEMSATNTAEVVVLKEDTLKDKLERTKLSLQHNNKNNRKPTVPSTKVRKLLSRRKF</sequence>
<evidence type="ECO:0000256" key="3">
    <source>
        <dbReference type="ARBA" id="ARBA00022763"/>
    </source>
</evidence>
<protein>
    <recommendedName>
        <fullName evidence="2">DNA-(apurinic or apyrimidinic site) lyase</fullName>
        <ecNumber evidence="2">4.2.99.18</ecNumber>
    </recommendedName>
</protein>
<dbReference type="GO" id="GO:0006284">
    <property type="term" value="P:base-excision repair"/>
    <property type="evidence" value="ECO:0007669"/>
    <property type="project" value="InterPro"/>
</dbReference>
<dbReference type="PROSITE" id="PS51068">
    <property type="entry name" value="FPG_CAT"/>
    <property type="match status" value="1"/>
</dbReference>
<evidence type="ECO:0000256" key="7">
    <source>
        <dbReference type="ARBA" id="ARBA00023239"/>
    </source>
</evidence>
<evidence type="ECO:0000256" key="1">
    <source>
        <dbReference type="ARBA" id="ARBA00009409"/>
    </source>
</evidence>